<evidence type="ECO:0000259" key="1">
    <source>
        <dbReference type="Pfam" id="PF13785"/>
    </source>
</evidence>
<comment type="caution">
    <text evidence="2">The sequence shown here is derived from an EMBL/GenBank/DDBJ whole genome shotgun (WGS) entry which is preliminary data.</text>
</comment>
<name>A0ABT0BHC8_9SPHN</name>
<evidence type="ECO:0000313" key="3">
    <source>
        <dbReference type="Proteomes" id="UP001162881"/>
    </source>
</evidence>
<keyword evidence="3" id="KW-1185">Reference proteome</keyword>
<dbReference type="EMBL" id="JALHLF010000083">
    <property type="protein sequence ID" value="MCJ2184201.1"/>
    <property type="molecule type" value="Genomic_DNA"/>
</dbReference>
<gene>
    <name evidence="2" type="ORF">MTR62_16095</name>
</gene>
<dbReference type="Pfam" id="PF13785">
    <property type="entry name" value="DUF4178"/>
    <property type="match status" value="1"/>
</dbReference>
<protein>
    <submittedName>
        <fullName evidence="2">DUF4178 domain-containing protein</fullName>
    </submittedName>
</protein>
<evidence type="ECO:0000313" key="2">
    <source>
        <dbReference type="EMBL" id="MCJ2184201.1"/>
    </source>
</evidence>
<dbReference type="InterPro" id="IPR025235">
    <property type="entry name" value="DUF4178"/>
</dbReference>
<accession>A0ABT0BHC8</accession>
<organism evidence="2 3">
    <name type="scientific">Novosphingobium organovorum</name>
    <dbReference type="NCBI Taxonomy" id="2930092"/>
    <lineage>
        <taxon>Bacteria</taxon>
        <taxon>Pseudomonadati</taxon>
        <taxon>Pseudomonadota</taxon>
        <taxon>Alphaproteobacteria</taxon>
        <taxon>Sphingomonadales</taxon>
        <taxon>Sphingomonadaceae</taxon>
        <taxon>Novosphingobium</taxon>
    </lineage>
</organism>
<dbReference type="RefSeq" id="WP_244022798.1">
    <property type="nucleotide sequence ID" value="NZ_JALHLF010000083.1"/>
</dbReference>
<proteinExistence type="predicted"/>
<feature type="domain" description="DUF4178" evidence="1">
    <location>
        <begin position="56"/>
        <end position="199"/>
    </location>
</feature>
<dbReference type="Proteomes" id="UP001162881">
    <property type="component" value="Unassembled WGS sequence"/>
</dbReference>
<sequence length="226" mass="24047">MPSITCPSCGAGLEASSAALPYSTCPYCQSLVLHSALGVEDMGKVAVLPFDMSPVQLGTRFRVEGQALTTLGRVRWGWSGGAWNEWLLESGDGAPLWLGEAMGLFMLTRERPELLGDPLVEAFARGEPIEPGHAILVDGTVQRATDVKTAQCLGSEGQLPFATLPGTQLVNADFRSRTGSALSLQKVGGAVSAWYGQWYELADLAPQGVRALDGWPLPAAFEGSRR</sequence>
<reference evidence="2" key="1">
    <citation type="submission" date="2022-03" db="EMBL/GenBank/DDBJ databases">
        <title>Identification of a novel bacterium isolated from mangrove sediments.</title>
        <authorList>
            <person name="Pan X."/>
        </authorList>
    </citation>
    <scope>NUCLEOTIDE SEQUENCE</scope>
    <source>
        <strain evidence="2">B1949</strain>
    </source>
</reference>